<dbReference type="NCBIfam" id="NF000499">
    <property type="entry name" value="Erm23S_rRNA_broad"/>
    <property type="match status" value="1"/>
</dbReference>
<dbReference type="InterPro" id="IPR029063">
    <property type="entry name" value="SAM-dependent_MTases_sf"/>
</dbReference>
<evidence type="ECO:0000256" key="4">
    <source>
        <dbReference type="ARBA" id="ARBA00022884"/>
    </source>
</evidence>
<sequence length="317" mass="34307">MPSSSFPPAHRDHGGDPAADHDPQQPRNRRGRRRAYTDGRHELGQNFLVDRGVIARTLRLVAATSGPLVEIGPGDGALTLPLQRLGRAVTAVELDGARARALRRRTGPLVTVVEGDFLRHPLPASPFVLVGNVPFDRTTALLRRALHADHWTDAVLLVQWEVARRRAGVGGATMMTAQWWPWYEFGLAARVPADAFRPRPGVDGGLLTVARRAEPLVAASERARYQGLVHAVFTGRGKGLRQIVRGACPALSARDVAEWARRHRVTDRTLPRVLDAAAWADLHRTVASRTAAAPSGTAGRGGGGGGAAPRRGRRPRR</sequence>
<feature type="region of interest" description="Disordered" evidence="6">
    <location>
        <begin position="1"/>
        <end position="39"/>
    </location>
</feature>
<evidence type="ECO:0000259" key="7">
    <source>
        <dbReference type="SMART" id="SM00650"/>
    </source>
</evidence>
<dbReference type="InterPro" id="IPR020596">
    <property type="entry name" value="rRNA_Ade_Mease_Trfase_CS"/>
</dbReference>
<dbReference type="PROSITE" id="PS01131">
    <property type="entry name" value="RRNA_A_DIMETH"/>
    <property type="match status" value="1"/>
</dbReference>
<dbReference type="PANTHER" id="PTHR11727">
    <property type="entry name" value="DIMETHYLADENOSINE TRANSFERASE"/>
    <property type="match status" value="1"/>
</dbReference>
<evidence type="ECO:0000256" key="2">
    <source>
        <dbReference type="ARBA" id="ARBA00022679"/>
    </source>
</evidence>
<keyword evidence="2 5" id="KW-0808">Transferase</keyword>
<proteinExistence type="inferred from homology"/>
<feature type="domain" description="Ribosomal RNA adenine methylase transferase N-terminal" evidence="7">
    <location>
        <begin position="53"/>
        <end position="213"/>
    </location>
</feature>
<dbReference type="GO" id="GO:0000179">
    <property type="term" value="F:rRNA (adenine-N6,N6-)-dimethyltransferase activity"/>
    <property type="evidence" value="ECO:0007669"/>
    <property type="project" value="UniProtKB-UniRule"/>
</dbReference>
<feature type="region of interest" description="Disordered" evidence="6">
    <location>
        <begin position="289"/>
        <end position="317"/>
    </location>
</feature>
<dbReference type="EMBL" id="JAAVJD010000069">
    <property type="protein sequence ID" value="NJQ06170.1"/>
    <property type="molecule type" value="Genomic_DNA"/>
</dbReference>
<feature type="binding site" evidence="5">
    <location>
        <position position="48"/>
    </location>
    <ligand>
        <name>S-adenosyl-L-methionine</name>
        <dbReference type="ChEBI" id="CHEBI:59789"/>
    </ligand>
</feature>
<dbReference type="PANTHER" id="PTHR11727:SF7">
    <property type="entry name" value="DIMETHYLADENOSINE TRANSFERASE-RELATED"/>
    <property type="match status" value="1"/>
</dbReference>
<dbReference type="Gene3D" id="3.40.50.150">
    <property type="entry name" value="Vaccinia Virus protein VP39"/>
    <property type="match status" value="1"/>
</dbReference>
<dbReference type="Pfam" id="PF00398">
    <property type="entry name" value="RrnaAD"/>
    <property type="match status" value="1"/>
</dbReference>
<dbReference type="SMART" id="SM00650">
    <property type="entry name" value="rADc"/>
    <property type="match status" value="1"/>
</dbReference>
<name>A0A7X6D0Z9_9ACTN</name>
<comment type="similarity">
    <text evidence="5">Belongs to the class I-like SAM-binding methyltransferase superfamily. rRNA adenine N(6)-methyltransferase family.</text>
</comment>
<evidence type="ECO:0000313" key="8">
    <source>
        <dbReference type="EMBL" id="NJQ06170.1"/>
    </source>
</evidence>
<dbReference type="Proteomes" id="UP000578686">
    <property type="component" value="Unassembled WGS sequence"/>
</dbReference>
<feature type="binding site" evidence="5">
    <location>
        <position position="93"/>
    </location>
    <ligand>
        <name>S-adenosyl-L-methionine</name>
        <dbReference type="ChEBI" id="CHEBI:59789"/>
    </ligand>
</feature>
<protein>
    <submittedName>
        <fullName evidence="8">23S ribosomal RNA methyltransferase Erm</fullName>
    </submittedName>
</protein>
<keyword evidence="1 5" id="KW-0489">Methyltransferase</keyword>
<evidence type="ECO:0000313" key="9">
    <source>
        <dbReference type="Proteomes" id="UP000578686"/>
    </source>
</evidence>
<dbReference type="InterPro" id="IPR020598">
    <property type="entry name" value="rRNA_Ade_methylase_Trfase_N"/>
</dbReference>
<evidence type="ECO:0000256" key="1">
    <source>
        <dbReference type="ARBA" id="ARBA00022603"/>
    </source>
</evidence>
<dbReference type="PROSITE" id="PS51689">
    <property type="entry name" value="SAM_RNA_A_N6_MT"/>
    <property type="match status" value="1"/>
</dbReference>
<reference evidence="8 9" key="1">
    <citation type="submission" date="2020-03" db="EMBL/GenBank/DDBJ databases">
        <title>Draft genome of Streptomyces sp. ventii, isolated from the Axial Seamount in the Pacific Ocean, and resequencing of the two type strains Streptomyces lonarensis strain NCL 716 and Streptomyces bohaiensis strain 11A07.</title>
        <authorList>
            <person name="Loughran R.M."/>
            <person name="Pfannmuller K.M."/>
            <person name="Wasson B.J."/>
            <person name="Deadmond M.C."/>
            <person name="Paddock B.E."/>
            <person name="Koyack M.J."/>
            <person name="Gallegos D.A."/>
            <person name="Mitchell E.A."/>
            <person name="Ushijima B."/>
            <person name="Saw J.H."/>
            <person name="Mcphail K.L."/>
            <person name="Videau P."/>
        </authorList>
    </citation>
    <scope>NUCLEOTIDE SEQUENCE [LARGE SCALE GENOMIC DNA]</scope>
    <source>
        <strain evidence="8 9">NCL716</strain>
    </source>
</reference>
<feature type="compositionally biased region" description="Basic and acidic residues" evidence="6">
    <location>
        <begin position="9"/>
        <end position="24"/>
    </location>
</feature>
<accession>A0A7X6D0Z9</accession>
<dbReference type="AlphaFoldDB" id="A0A7X6D0Z9"/>
<organism evidence="8 9">
    <name type="scientific">Streptomyces lonarensis</name>
    <dbReference type="NCBI Taxonomy" id="700599"/>
    <lineage>
        <taxon>Bacteria</taxon>
        <taxon>Bacillati</taxon>
        <taxon>Actinomycetota</taxon>
        <taxon>Actinomycetes</taxon>
        <taxon>Kitasatosporales</taxon>
        <taxon>Streptomycetaceae</taxon>
        <taxon>Streptomyces</taxon>
    </lineage>
</organism>
<keyword evidence="3 5" id="KW-0949">S-adenosyl-L-methionine</keyword>
<evidence type="ECO:0000256" key="6">
    <source>
        <dbReference type="SAM" id="MobiDB-lite"/>
    </source>
</evidence>
<evidence type="ECO:0000256" key="5">
    <source>
        <dbReference type="PROSITE-ProRule" id="PRU01026"/>
    </source>
</evidence>
<evidence type="ECO:0000256" key="3">
    <source>
        <dbReference type="ARBA" id="ARBA00022691"/>
    </source>
</evidence>
<gene>
    <name evidence="8" type="primary">erm</name>
    <name evidence="8" type="ORF">HCN56_11400</name>
</gene>
<dbReference type="InterPro" id="IPR001737">
    <property type="entry name" value="KsgA/Erm"/>
</dbReference>
<dbReference type="SUPFAM" id="SSF53335">
    <property type="entry name" value="S-adenosyl-L-methionine-dependent methyltransferases"/>
    <property type="match status" value="1"/>
</dbReference>
<feature type="compositionally biased region" description="Gly residues" evidence="6">
    <location>
        <begin position="298"/>
        <end position="307"/>
    </location>
</feature>
<comment type="caution">
    <text evidence="8">The sequence shown here is derived from an EMBL/GenBank/DDBJ whole genome shotgun (WGS) entry which is preliminary data.</text>
</comment>
<feature type="binding site" evidence="5">
    <location>
        <position position="72"/>
    </location>
    <ligand>
        <name>S-adenosyl-L-methionine</name>
        <dbReference type="ChEBI" id="CHEBI:59789"/>
    </ligand>
</feature>
<keyword evidence="4 5" id="KW-0694">RNA-binding</keyword>
<dbReference type="GO" id="GO:0005829">
    <property type="term" value="C:cytosol"/>
    <property type="evidence" value="ECO:0007669"/>
    <property type="project" value="TreeGrafter"/>
</dbReference>
<feature type="binding site" evidence="5">
    <location>
        <position position="116"/>
    </location>
    <ligand>
        <name>S-adenosyl-L-methionine</name>
        <dbReference type="ChEBI" id="CHEBI:59789"/>
    </ligand>
</feature>
<dbReference type="GO" id="GO:0003723">
    <property type="term" value="F:RNA binding"/>
    <property type="evidence" value="ECO:0007669"/>
    <property type="project" value="UniProtKB-UniRule"/>
</dbReference>
<feature type="binding site" evidence="5">
    <location>
        <position position="46"/>
    </location>
    <ligand>
        <name>S-adenosyl-L-methionine</name>
        <dbReference type="ChEBI" id="CHEBI:59789"/>
    </ligand>
</feature>
<keyword evidence="9" id="KW-1185">Reference proteome</keyword>
<feature type="binding site" evidence="5">
    <location>
        <position position="132"/>
    </location>
    <ligand>
        <name>S-adenosyl-L-methionine</name>
        <dbReference type="ChEBI" id="CHEBI:59789"/>
    </ligand>
</feature>